<dbReference type="InterPro" id="IPR036179">
    <property type="entry name" value="Ig-like_dom_sf"/>
</dbReference>
<dbReference type="GeneTree" id="ENSGT01150000288141"/>
<evidence type="ECO:0000256" key="7">
    <source>
        <dbReference type="ARBA" id="ARBA00023157"/>
    </source>
</evidence>
<dbReference type="SUPFAM" id="SSF48726">
    <property type="entry name" value="Immunoglobulin"/>
    <property type="match status" value="1"/>
</dbReference>
<dbReference type="GO" id="GO:0009897">
    <property type="term" value="C:external side of plasma membrane"/>
    <property type="evidence" value="ECO:0007669"/>
    <property type="project" value="TreeGrafter"/>
</dbReference>
<evidence type="ECO:0000256" key="6">
    <source>
        <dbReference type="ARBA" id="ARBA00023136"/>
    </source>
</evidence>
<dbReference type="InterPro" id="IPR013783">
    <property type="entry name" value="Ig-like_fold"/>
</dbReference>
<dbReference type="OMA" id="KDILICM"/>
<keyword evidence="2" id="KW-1003">Cell membrane</keyword>
<keyword evidence="5" id="KW-1133">Transmembrane helix</keyword>
<reference evidence="12" key="1">
    <citation type="submission" date="2025-08" db="UniProtKB">
        <authorList>
            <consortium name="Ensembl"/>
        </authorList>
    </citation>
    <scope>IDENTIFICATION</scope>
</reference>
<dbReference type="GO" id="GO:0071222">
    <property type="term" value="P:cellular response to lipopolysaccharide"/>
    <property type="evidence" value="ECO:0007669"/>
    <property type="project" value="TreeGrafter"/>
</dbReference>
<evidence type="ECO:0000256" key="4">
    <source>
        <dbReference type="ARBA" id="ARBA00022729"/>
    </source>
</evidence>
<evidence type="ECO:0000256" key="9">
    <source>
        <dbReference type="ARBA" id="ARBA00023180"/>
    </source>
</evidence>
<dbReference type="AlphaFoldDB" id="A0A3Q4I313"/>
<dbReference type="Proteomes" id="UP000261580">
    <property type="component" value="Unassembled WGS sequence"/>
</dbReference>
<evidence type="ECO:0000259" key="11">
    <source>
        <dbReference type="PROSITE" id="PS50835"/>
    </source>
</evidence>
<organism evidence="12 13">
    <name type="scientific">Neolamprologus brichardi</name>
    <name type="common">Fairy cichlid</name>
    <name type="synonym">Lamprologus brichardi</name>
    <dbReference type="NCBI Taxonomy" id="32507"/>
    <lineage>
        <taxon>Eukaryota</taxon>
        <taxon>Metazoa</taxon>
        <taxon>Chordata</taxon>
        <taxon>Craniata</taxon>
        <taxon>Vertebrata</taxon>
        <taxon>Euteleostomi</taxon>
        <taxon>Actinopterygii</taxon>
        <taxon>Neopterygii</taxon>
        <taxon>Teleostei</taxon>
        <taxon>Neoteleostei</taxon>
        <taxon>Acanthomorphata</taxon>
        <taxon>Ovalentaria</taxon>
        <taxon>Cichlomorphae</taxon>
        <taxon>Cichliformes</taxon>
        <taxon>Cichlidae</taxon>
        <taxon>African cichlids</taxon>
        <taxon>Pseudocrenilabrinae</taxon>
        <taxon>Lamprologini</taxon>
        <taxon>Neolamprologus</taxon>
    </lineage>
</organism>
<dbReference type="GO" id="GO:0007166">
    <property type="term" value="P:cell surface receptor signaling pathway"/>
    <property type="evidence" value="ECO:0007669"/>
    <property type="project" value="TreeGrafter"/>
</dbReference>
<name>A0A3Q4I313_NEOBR</name>
<dbReference type="SMART" id="SM00406">
    <property type="entry name" value="IGv"/>
    <property type="match status" value="1"/>
</dbReference>
<dbReference type="Bgee" id="ENSNBRG00000018762">
    <property type="expression patterns" value="Expressed in zone of skin and 6 other cell types or tissues"/>
</dbReference>
<keyword evidence="8" id="KW-0675">Receptor</keyword>
<keyword evidence="4" id="KW-0732">Signal</keyword>
<keyword evidence="6" id="KW-0472">Membrane</keyword>
<evidence type="ECO:0000256" key="1">
    <source>
        <dbReference type="ARBA" id="ARBA00004251"/>
    </source>
</evidence>
<dbReference type="InterPro" id="IPR013106">
    <property type="entry name" value="Ig_V-set"/>
</dbReference>
<keyword evidence="7" id="KW-1015">Disulfide bond</keyword>
<keyword evidence="9" id="KW-0325">Glycoprotein</keyword>
<dbReference type="InterPro" id="IPR007110">
    <property type="entry name" value="Ig-like_dom"/>
</dbReference>
<dbReference type="STRING" id="32507.ENSNBRP00000024542"/>
<sequence length="182" mass="20691">FLQKNCKCFIIIFLSVLNKDGKSQKTITAVSGQDATLPCRAPNSSSSISVVEWSRADLGDEYVLLYRDELFDPENQHPSFKNRVDLKDRQMKDGDVSLILKDVMINDNGTYECQVFMTGTNMRKRANLVNEPIRRIKDILICMLRTFFTSDVLNNCKLLVIVLVIMLNVSNTGFHHLIACLV</sequence>
<dbReference type="PANTHER" id="PTHR25466:SF9">
    <property type="entry name" value="FIBRONECTIN TYPE-III DOMAIN-CONTAINING PROTEIN"/>
    <property type="match status" value="1"/>
</dbReference>
<evidence type="ECO:0000256" key="10">
    <source>
        <dbReference type="ARBA" id="ARBA00023319"/>
    </source>
</evidence>
<feature type="domain" description="Ig-like" evidence="11">
    <location>
        <begin position="32"/>
        <end position="129"/>
    </location>
</feature>
<dbReference type="PANTHER" id="PTHR25466">
    <property type="entry name" value="T-LYMPHOCYTE ACTIVATION ANTIGEN"/>
    <property type="match status" value="1"/>
</dbReference>
<dbReference type="GO" id="GO:0006955">
    <property type="term" value="P:immune response"/>
    <property type="evidence" value="ECO:0007669"/>
    <property type="project" value="TreeGrafter"/>
</dbReference>
<reference evidence="12" key="2">
    <citation type="submission" date="2025-09" db="UniProtKB">
        <authorList>
            <consortium name="Ensembl"/>
        </authorList>
    </citation>
    <scope>IDENTIFICATION</scope>
</reference>
<protein>
    <recommendedName>
        <fullName evidence="11">Ig-like domain-containing protein</fullName>
    </recommendedName>
</protein>
<dbReference type="InterPro" id="IPR003599">
    <property type="entry name" value="Ig_sub"/>
</dbReference>
<dbReference type="GO" id="GO:0042130">
    <property type="term" value="P:negative regulation of T cell proliferation"/>
    <property type="evidence" value="ECO:0007669"/>
    <property type="project" value="TreeGrafter"/>
</dbReference>
<accession>A0A3Q4I313</accession>
<dbReference type="GO" id="GO:0042102">
    <property type="term" value="P:positive regulation of T cell proliferation"/>
    <property type="evidence" value="ECO:0007669"/>
    <property type="project" value="TreeGrafter"/>
</dbReference>
<keyword evidence="13" id="KW-1185">Reference proteome</keyword>
<dbReference type="Gene3D" id="2.60.40.10">
    <property type="entry name" value="Immunoglobulins"/>
    <property type="match status" value="1"/>
</dbReference>
<dbReference type="Ensembl" id="ENSNBRT00000025188.1">
    <property type="protein sequence ID" value="ENSNBRP00000024542.1"/>
    <property type="gene ID" value="ENSNBRG00000018762.1"/>
</dbReference>
<keyword evidence="3" id="KW-0812">Transmembrane</keyword>
<dbReference type="SMART" id="SM00409">
    <property type="entry name" value="IG"/>
    <property type="match status" value="1"/>
</dbReference>
<evidence type="ECO:0000256" key="8">
    <source>
        <dbReference type="ARBA" id="ARBA00023170"/>
    </source>
</evidence>
<proteinExistence type="predicted"/>
<evidence type="ECO:0000256" key="3">
    <source>
        <dbReference type="ARBA" id="ARBA00022692"/>
    </source>
</evidence>
<dbReference type="InterPro" id="IPR051713">
    <property type="entry name" value="T-cell_Activation_Regulation"/>
</dbReference>
<evidence type="ECO:0000313" key="12">
    <source>
        <dbReference type="Ensembl" id="ENSNBRP00000024542.1"/>
    </source>
</evidence>
<dbReference type="GO" id="GO:0031295">
    <property type="term" value="P:T cell costimulation"/>
    <property type="evidence" value="ECO:0007669"/>
    <property type="project" value="TreeGrafter"/>
</dbReference>
<dbReference type="Pfam" id="PF07686">
    <property type="entry name" value="V-set"/>
    <property type="match status" value="1"/>
</dbReference>
<comment type="subcellular location">
    <subcellularLocation>
        <location evidence="1">Cell membrane</location>
        <topology evidence="1">Single-pass type I membrane protein</topology>
    </subcellularLocation>
</comment>
<keyword evidence="10" id="KW-0393">Immunoglobulin domain</keyword>
<dbReference type="PROSITE" id="PS50835">
    <property type="entry name" value="IG_LIKE"/>
    <property type="match status" value="1"/>
</dbReference>
<evidence type="ECO:0000256" key="5">
    <source>
        <dbReference type="ARBA" id="ARBA00022989"/>
    </source>
</evidence>
<evidence type="ECO:0000256" key="2">
    <source>
        <dbReference type="ARBA" id="ARBA00022475"/>
    </source>
</evidence>
<evidence type="ECO:0000313" key="13">
    <source>
        <dbReference type="Proteomes" id="UP000261580"/>
    </source>
</evidence>